<dbReference type="EMBL" id="JACSDZ010000009">
    <property type="protein sequence ID" value="KAF7395677.1"/>
    <property type="molecule type" value="Genomic_DNA"/>
</dbReference>
<keyword evidence="5" id="KW-0472">Membrane</keyword>
<gene>
    <name evidence="7" type="ORF">HZH68_009727</name>
</gene>
<proteinExistence type="predicted"/>
<name>A0A834JWF2_VESGE</name>
<dbReference type="AlphaFoldDB" id="A0A834JWF2"/>
<reference evidence="7" key="1">
    <citation type="journal article" date="2020" name="G3 (Bethesda)">
        <title>High-Quality Assemblies for Three Invasive Social Wasps from the &lt;i&gt;Vespula&lt;/i&gt; Genus.</title>
        <authorList>
            <person name="Harrop T.W.R."/>
            <person name="Guhlin J."/>
            <person name="McLaughlin G.M."/>
            <person name="Permina E."/>
            <person name="Stockwell P."/>
            <person name="Gilligan J."/>
            <person name="Le Lec M.F."/>
            <person name="Gruber M.A.M."/>
            <person name="Quinn O."/>
            <person name="Lovegrove M."/>
            <person name="Duncan E.J."/>
            <person name="Remnant E.J."/>
            <person name="Van Eeckhoven J."/>
            <person name="Graham B."/>
            <person name="Knapp R.A."/>
            <person name="Langford K.W."/>
            <person name="Kronenberg Z."/>
            <person name="Press M.O."/>
            <person name="Eacker S.M."/>
            <person name="Wilson-Rankin E.E."/>
            <person name="Purcell J."/>
            <person name="Lester P.J."/>
            <person name="Dearden P.K."/>
        </authorList>
    </citation>
    <scope>NUCLEOTIDE SEQUENCE</scope>
    <source>
        <strain evidence="7">Linc-1</strain>
    </source>
</reference>
<dbReference type="InterPro" id="IPR037721">
    <property type="entry name" value="Ferlin"/>
</dbReference>
<keyword evidence="4" id="KW-1133">Transmembrane helix</keyword>
<keyword evidence="3" id="KW-0677">Repeat</keyword>
<evidence type="ECO:0000256" key="5">
    <source>
        <dbReference type="ARBA" id="ARBA00023136"/>
    </source>
</evidence>
<dbReference type="GO" id="GO:0007009">
    <property type="term" value="P:plasma membrane organization"/>
    <property type="evidence" value="ECO:0007669"/>
    <property type="project" value="TreeGrafter"/>
</dbReference>
<dbReference type="GO" id="GO:0016020">
    <property type="term" value="C:membrane"/>
    <property type="evidence" value="ECO:0007669"/>
    <property type="project" value="UniProtKB-SubCell"/>
</dbReference>
<evidence type="ECO:0000313" key="7">
    <source>
        <dbReference type="EMBL" id="KAF7395677.1"/>
    </source>
</evidence>
<accession>A0A834JWF2</accession>
<dbReference type="Proteomes" id="UP000617340">
    <property type="component" value="Unassembled WGS sequence"/>
</dbReference>
<dbReference type="CDD" id="cd04017">
    <property type="entry name" value="C2D_Ferlin"/>
    <property type="match status" value="1"/>
</dbReference>
<dbReference type="Pfam" id="PF08150">
    <property type="entry name" value="FerB"/>
    <property type="match status" value="1"/>
</dbReference>
<dbReference type="SMART" id="SM00239">
    <property type="entry name" value="C2"/>
    <property type="match status" value="1"/>
</dbReference>
<organism evidence="7 8">
    <name type="scientific">Vespula germanica</name>
    <name type="common">German yellow jacket</name>
    <name type="synonym">Paravespula germanica</name>
    <dbReference type="NCBI Taxonomy" id="30212"/>
    <lineage>
        <taxon>Eukaryota</taxon>
        <taxon>Metazoa</taxon>
        <taxon>Ecdysozoa</taxon>
        <taxon>Arthropoda</taxon>
        <taxon>Hexapoda</taxon>
        <taxon>Insecta</taxon>
        <taxon>Pterygota</taxon>
        <taxon>Neoptera</taxon>
        <taxon>Endopterygota</taxon>
        <taxon>Hymenoptera</taxon>
        <taxon>Apocrita</taxon>
        <taxon>Aculeata</taxon>
        <taxon>Vespoidea</taxon>
        <taxon>Vespidae</taxon>
        <taxon>Vespinae</taxon>
        <taxon>Vespula</taxon>
    </lineage>
</organism>
<dbReference type="InterPro" id="IPR037723">
    <property type="entry name" value="C2D_Ferlin"/>
</dbReference>
<dbReference type="PANTHER" id="PTHR12546:SF60">
    <property type="entry name" value="MISFIRE, ISOFORM F"/>
    <property type="match status" value="1"/>
</dbReference>
<protein>
    <recommendedName>
        <fullName evidence="6">C2 domain-containing protein</fullName>
    </recommendedName>
</protein>
<evidence type="ECO:0000256" key="2">
    <source>
        <dbReference type="ARBA" id="ARBA00022692"/>
    </source>
</evidence>
<evidence type="ECO:0000256" key="4">
    <source>
        <dbReference type="ARBA" id="ARBA00022989"/>
    </source>
</evidence>
<comment type="subcellular location">
    <subcellularLocation>
        <location evidence="1">Membrane</location>
        <topology evidence="1">Single-pass membrane protein</topology>
    </subcellularLocation>
</comment>
<sequence length="604" mass="70888">MRKPKDFQSQTVRRGTGSFDRKYNYLPLGSRKPCIYVRSWWPNFERRMFNINNLRFIVNFLEKKLEEVETLAAVKNPKAYETYNKAIRTFKSHCLHYLHTLDDDRYYEEGSGMIKLDRYRANLCSKQIDDILRRIKIDGEIPNNHYIGIAMMHAYQYLRELREFCDDPQDSLPRVFLWMLAGSKRVAYVELPAERIIYSEESQERGMECGQCINVFPKNPRNDTVPGEMIDLCACKIELFIWLGNAKFVASCWSSIPPGYIISDRGEPIDVFPKYFEYDRSSYFQLRAHIFQGQFEPGMDASALLDPYIHVTFLGYTLSTSVIRQSLDPLWDESLIFPVIKIHGTKEYIKIMPPKIVLQVFDRDICGMKEFCGRCIAVPLVKLSTETYLPPDFLPKLEWYRFQSKKYYTGSILAAFELVEIVKTDMIDVPLDEAMEEGKRNIPPDIRPKMASYRMEVIFWGVRDIKTVHFLPVYKPRILIECCGIVVKSQVMENAKEFNNFKDPRIIVNLEMPELKEYYPCVTIRAFDSRGFGCFKYVGICNIPTVYVFLEQLITEEEYNAQIYEMKSERRFPWKAATVKHVPWDRNSNRVKPLIVCQATVWLP</sequence>
<evidence type="ECO:0000259" key="6">
    <source>
        <dbReference type="PROSITE" id="PS50004"/>
    </source>
</evidence>
<dbReference type="InterPro" id="IPR035892">
    <property type="entry name" value="C2_domain_sf"/>
</dbReference>
<dbReference type="PANTHER" id="PTHR12546">
    <property type="entry name" value="FER-1-LIKE"/>
    <property type="match status" value="1"/>
</dbReference>
<dbReference type="SMART" id="SM01201">
    <property type="entry name" value="FerB"/>
    <property type="match status" value="1"/>
</dbReference>
<dbReference type="Pfam" id="PF00168">
    <property type="entry name" value="C2"/>
    <property type="match status" value="1"/>
</dbReference>
<evidence type="ECO:0000256" key="3">
    <source>
        <dbReference type="ARBA" id="ARBA00022737"/>
    </source>
</evidence>
<dbReference type="InterPro" id="IPR012561">
    <property type="entry name" value="Ferlin_B-domain"/>
</dbReference>
<comment type="caution">
    <text evidence="7">The sequence shown here is derived from an EMBL/GenBank/DDBJ whole genome shotgun (WGS) entry which is preliminary data.</text>
</comment>
<evidence type="ECO:0000256" key="1">
    <source>
        <dbReference type="ARBA" id="ARBA00004167"/>
    </source>
</evidence>
<dbReference type="InterPro" id="IPR000008">
    <property type="entry name" value="C2_dom"/>
</dbReference>
<dbReference type="Gene3D" id="2.60.40.150">
    <property type="entry name" value="C2 domain"/>
    <property type="match status" value="1"/>
</dbReference>
<keyword evidence="8" id="KW-1185">Reference proteome</keyword>
<dbReference type="PROSITE" id="PS50004">
    <property type="entry name" value="C2"/>
    <property type="match status" value="1"/>
</dbReference>
<feature type="domain" description="C2" evidence="6">
    <location>
        <begin position="265"/>
        <end position="393"/>
    </location>
</feature>
<keyword evidence="2" id="KW-0812">Transmembrane</keyword>
<dbReference type="SUPFAM" id="SSF49562">
    <property type="entry name" value="C2 domain (Calcium/lipid-binding domain, CaLB)"/>
    <property type="match status" value="1"/>
</dbReference>
<evidence type="ECO:0000313" key="8">
    <source>
        <dbReference type="Proteomes" id="UP000617340"/>
    </source>
</evidence>